<feature type="region of interest" description="Disordered" evidence="1">
    <location>
        <begin position="353"/>
        <end position="402"/>
    </location>
</feature>
<dbReference type="PATRIC" id="fig|1235794.3.peg.1955"/>
<dbReference type="AlphaFoldDB" id="R9KVH2"/>
<evidence type="ECO:0000313" key="3">
    <source>
        <dbReference type="EMBL" id="EOS50350.1"/>
    </source>
</evidence>
<evidence type="ECO:0000259" key="2">
    <source>
        <dbReference type="Pfam" id="PF03432"/>
    </source>
</evidence>
<evidence type="ECO:0000256" key="1">
    <source>
        <dbReference type="SAM" id="MobiDB-lite"/>
    </source>
</evidence>
<sequence>MPMLKTIAGHTSARGICRYLTRKNRALASDYINIDVPEGIREFDWAKAMDATRRSFGNDLPWRGKRVRTYKHYVVSPDPKDGIALEALRDLATSWAQEHFSEYEVAIVYHDDNEHGIPHAHVVVNNTNIETGRRLQDPDPKALAASLQELAEARGLTALRPPQATGVAARAQRRTPKRTPETFRSEYVRRAEQELTERGEYSWTADIRARVRIARTVSRSEAEFRSILGTMGVTVADNSSKAERRDWIYALASHPSRRISGERMGLAYGRERLEPLLRSGGARRFEDAGERAIAAIAKRAVMVGDLAELRNLSGAVALIEASHARCLDDLDALLEKGGGEATPQLVGYVKDKRLLPKERPAPVTRKPTARAGIRPAVSRPKNDAAQPTHQSMQDKRRERSER</sequence>
<dbReference type="RefSeq" id="WP_016310162.1">
    <property type="nucleotide sequence ID" value="NZ_KE159646.1"/>
</dbReference>
<feature type="domain" description="MobA/VirD2-like nuclease" evidence="2">
    <location>
        <begin position="45"/>
        <end position="156"/>
    </location>
</feature>
<keyword evidence="4" id="KW-1185">Reference proteome</keyword>
<protein>
    <recommendedName>
        <fullName evidence="2">MobA/VirD2-like nuclease domain-containing protein</fullName>
    </recommendedName>
</protein>
<reference evidence="3 4" key="1">
    <citation type="submission" date="2013-04" db="EMBL/GenBank/DDBJ databases">
        <title>The Genome Sequence of Enterorhabdus caecimuris B7.</title>
        <authorList>
            <consortium name="The Broad Institute Genomics Platform"/>
            <consortium name="The Broad Institute Genome Sequencing Center for Infectious Disease"/>
            <person name="Earl A."/>
            <person name="Xavier R."/>
            <person name="Elson C."/>
            <person name="Duck W."/>
            <person name="Walker B."/>
            <person name="Young S."/>
            <person name="Zeng Q."/>
            <person name="Gargeya S."/>
            <person name="Fitzgerald M."/>
            <person name="Haas B."/>
            <person name="Abouelleil A."/>
            <person name="Allen A.W."/>
            <person name="Alvarado L."/>
            <person name="Arachchi H.M."/>
            <person name="Berlin A.M."/>
            <person name="Chapman S.B."/>
            <person name="Gainer-Dewar J."/>
            <person name="Goldberg J."/>
            <person name="Griggs A."/>
            <person name="Gujja S."/>
            <person name="Hansen M."/>
            <person name="Howarth C."/>
            <person name="Imamovic A."/>
            <person name="Ireland A."/>
            <person name="Larimer J."/>
            <person name="McCowan C."/>
            <person name="Murphy C."/>
            <person name="Pearson M."/>
            <person name="Poon T.W."/>
            <person name="Priest M."/>
            <person name="Roberts A."/>
            <person name="Saif S."/>
            <person name="Shea T."/>
            <person name="Sisk P."/>
            <person name="Sykes S."/>
            <person name="Wortman J."/>
            <person name="Nusbaum C."/>
            <person name="Birren B."/>
        </authorList>
    </citation>
    <scope>NUCLEOTIDE SEQUENCE [LARGE SCALE GENOMIC DNA]</scope>
    <source>
        <strain evidence="3 4">B7</strain>
    </source>
</reference>
<dbReference type="EMBL" id="ASSY01000009">
    <property type="protein sequence ID" value="EOS50350.1"/>
    <property type="molecule type" value="Genomic_DNA"/>
</dbReference>
<organism evidence="3 4">
    <name type="scientific">Adlercreutzia caecimuris B7</name>
    <dbReference type="NCBI Taxonomy" id="1235794"/>
    <lineage>
        <taxon>Bacteria</taxon>
        <taxon>Bacillati</taxon>
        <taxon>Actinomycetota</taxon>
        <taxon>Coriobacteriia</taxon>
        <taxon>Eggerthellales</taxon>
        <taxon>Eggerthellaceae</taxon>
        <taxon>Adlercreutzia</taxon>
    </lineage>
</organism>
<gene>
    <name evidence="3" type="ORF">C811_01982</name>
</gene>
<dbReference type="eggNOG" id="COG3843">
    <property type="taxonomic scope" value="Bacteria"/>
</dbReference>
<dbReference type="HOGENOM" id="CLU_053472_0_0_11"/>
<comment type="caution">
    <text evidence="3">The sequence shown here is derived from an EMBL/GenBank/DDBJ whole genome shotgun (WGS) entry which is preliminary data.</text>
</comment>
<accession>R9KVH2</accession>
<dbReference type="Pfam" id="PF03432">
    <property type="entry name" value="Relaxase"/>
    <property type="match status" value="1"/>
</dbReference>
<dbReference type="STRING" id="1235794.C811_01982"/>
<name>R9KVH2_9ACTN</name>
<proteinExistence type="predicted"/>
<dbReference type="InterPro" id="IPR005094">
    <property type="entry name" value="Endonuclease_MobA/VirD2"/>
</dbReference>
<evidence type="ECO:0000313" key="4">
    <source>
        <dbReference type="Proteomes" id="UP000014204"/>
    </source>
</evidence>
<dbReference type="GeneID" id="82191376"/>
<dbReference type="Proteomes" id="UP000014204">
    <property type="component" value="Unassembled WGS sequence"/>
</dbReference>
<feature type="compositionally biased region" description="Basic and acidic residues" evidence="1">
    <location>
        <begin position="392"/>
        <end position="402"/>
    </location>
</feature>